<dbReference type="InterPro" id="IPR005094">
    <property type="entry name" value="Endonuclease_MobA/VirD2"/>
</dbReference>
<dbReference type="Pfam" id="PF03432">
    <property type="entry name" value="Relaxase"/>
    <property type="match status" value="1"/>
</dbReference>
<feature type="domain" description="MobA/VirD2-like nuclease" evidence="3">
    <location>
        <begin position="48"/>
        <end position="172"/>
    </location>
</feature>
<evidence type="ECO:0000256" key="1">
    <source>
        <dbReference type="SAM" id="Coils"/>
    </source>
</evidence>
<name>R6TV85_9BACT</name>
<dbReference type="AlphaFoldDB" id="R6TV85"/>
<evidence type="ECO:0000259" key="3">
    <source>
        <dbReference type="Pfam" id="PF03432"/>
    </source>
</evidence>
<feature type="region of interest" description="Disordered" evidence="2">
    <location>
        <begin position="441"/>
        <end position="461"/>
    </location>
</feature>
<gene>
    <name evidence="4" type="ORF">BN580_00401</name>
</gene>
<dbReference type="STRING" id="1263015.BN580_00401"/>
<organism evidence="4 5">
    <name type="scientific">Candidatus Colimorpha enterica</name>
    <dbReference type="NCBI Taxonomy" id="3083063"/>
    <lineage>
        <taxon>Bacteria</taxon>
        <taxon>Pseudomonadati</taxon>
        <taxon>Bacteroidota</taxon>
        <taxon>Bacteroidia</taxon>
        <taxon>Bacteroidales</taxon>
        <taxon>Candidatus Colimorpha</taxon>
    </lineage>
</organism>
<evidence type="ECO:0000313" key="4">
    <source>
        <dbReference type="EMBL" id="CDC77373.1"/>
    </source>
</evidence>
<dbReference type="EMBL" id="CBFW010000436">
    <property type="protein sequence ID" value="CDC77373.1"/>
    <property type="molecule type" value="Genomic_DNA"/>
</dbReference>
<evidence type="ECO:0000256" key="2">
    <source>
        <dbReference type="SAM" id="MobiDB-lite"/>
    </source>
</evidence>
<protein>
    <recommendedName>
        <fullName evidence="3">MobA/VirD2-like nuclease domain-containing protein</fullName>
    </recommendedName>
</protein>
<reference evidence="4" key="1">
    <citation type="submission" date="2012-11" db="EMBL/GenBank/DDBJ databases">
        <title>Dependencies among metagenomic species, viruses, plasmids and units of genetic variation.</title>
        <authorList>
            <person name="Nielsen H.B."/>
            <person name="Almeida M."/>
            <person name="Juncker A.S."/>
            <person name="Rasmussen S."/>
            <person name="Li J."/>
            <person name="Sunagawa S."/>
            <person name="Plichta D."/>
            <person name="Gautier L."/>
            <person name="Le Chatelier E."/>
            <person name="Peletier E."/>
            <person name="Bonde I."/>
            <person name="Nielsen T."/>
            <person name="Manichanh C."/>
            <person name="Arumugam M."/>
            <person name="Batto J."/>
            <person name="Santos M.B.Q.D."/>
            <person name="Blom N."/>
            <person name="Borruel N."/>
            <person name="Burgdorf K.S."/>
            <person name="Boumezbeur F."/>
            <person name="Casellas F."/>
            <person name="Dore J."/>
            <person name="Guarner F."/>
            <person name="Hansen T."/>
            <person name="Hildebrand F."/>
            <person name="Kaas R.S."/>
            <person name="Kennedy S."/>
            <person name="Kristiansen K."/>
            <person name="Kultima J.R."/>
            <person name="Leonard P."/>
            <person name="Levenez F."/>
            <person name="Lund O."/>
            <person name="Moumen B."/>
            <person name="Le Paslier D."/>
            <person name="Pons N."/>
            <person name="Pedersen O."/>
            <person name="Prifti E."/>
            <person name="Qin J."/>
            <person name="Raes J."/>
            <person name="Tap J."/>
            <person name="Tims S."/>
            <person name="Ussery D.W."/>
            <person name="Yamada T."/>
            <person name="MetaHit consortium"/>
            <person name="Renault P."/>
            <person name="Sicheritz-Ponten T."/>
            <person name="Bork P."/>
            <person name="Wang J."/>
            <person name="Brunak S."/>
            <person name="Ehrlich S.D."/>
        </authorList>
    </citation>
    <scope>NUCLEOTIDE SEQUENCE [LARGE SCALE GENOMIC DNA]</scope>
</reference>
<accession>R6TV85</accession>
<proteinExistence type="predicted"/>
<feature type="coiled-coil region" evidence="1">
    <location>
        <begin position="392"/>
        <end position="436"/>
    </location>
</feature>
<comment type="caution">
    <text evidence="4">The sequence shown here is derived from an EMBL/GenBank/DDBJ whole genome shotgun (WGS) entry which is preliminary data.</text>
</comment>
<feature type="compositionally biased region" description="Basic and acidic residues" evidence="2">
    <location>
        <begin position="441"/>
        <end position="450"/>
    </location>
</feature>
<evidence type="ECO:0000313" key="5">
    <source>
        <dbReference type="Proteomes" id="UP000017938"/>
    </source>
</evidence>
<dbReference type="Proteomes" id="UP000017938">
    <property type="component" value="Unassembled WGS sequence"/>
</dbReference>
<feature type="compositionally biased region" description="Polar residues" evidence="2">
    <location>
        <begin position="452"/>
        <end position="461"/>
    </location>
</feature>
<keyword evidence="1" id="KW-0175">Coiled coil</keyword>
<sequence>MATTKIWDIRGRVDKLIRYVVNPEKTADLEYAAAMHSIENVIEYDADAMKTEQQLFVTGINCDENNAVVEFMDAKRLWKKNGGIVAYHGYQSFAAGEVDAKTAHEIGVKLAKKLWEDRFQVVVTTHCNTGHYHNHFALNSISYVDGKRYYDNKETYNLMREESDRLCKEYGLSVIRNPKAKGKSYAEWRAEFEGRPTVRGTIREAIDIAVCGSGSRLEFLEAMDQMGFIIDQSGKYPKIKHVGGERFVRFSSLGPGYTPEEILERIRYNDYPEFPEVPPQESPQQIFDGQDRPVASMNYTAVYHCFVTALKITTERPNTNKKMCFLVREDQGKMRSYSDQLLMLTEHKIENREQLLAYRAEATAQIPEVIKLRQDMRNALKRAIRAGDEAMISKTKYNIDIYTRQLKKLRREIGACDGVLERMESVREKLTRIESEKFRGKDRLKNEHISRSGRSSSENVT</sequence>